<dbReference type="CDD" id="cd02440">
    <property type="entry name" value="AdoMet_MTases"/>
    <property type="match status" value="1"/>
</dbReference>
<accession>A0A5C4N3H3</accession>
<gene>
    <name evidence="4" type="ORF">FHG66_05045</name>
</gene>
<dbReference type="GO" id="GO:0003676">
    <property type="term" value="F:nucleic acid binding"/>
    <property type="evidence" value="ECO:0007669"/>
    <property type="project" value="InterPro"/>
</dbReference>
<dbReference type="RefSeq" id="WP_139075625.1">
    <property type="nucleotide sequence ID" value="NZ_VDFU01000004.1"/>
</dbReference>
<dbReference type="SUPFAM" id="SSF53335">
    <property type="entry name" value="S-adenosyl-L-methionine-dependent methyltransferases"/>
    <property type="match status" value="1"/>
</dbReference>
<dbReference type="AlphaFoldDB" id="A0A5C4N3H3"/>
<reference evidence="4 5" key="1">
    <citation type="submission" date="2019-06" db="EMBL/GenBank/DDBJ databases">
        <title>YIM 131921 draft genome.</title>
        <authorList>
            <person name="Jiang L."/>
        </authorList>
    </citation>
    <scope>NUCLEOTIDE SEQUENCE [LARGE SCALE GENOMIC DNA]</scope>
    <source>
        <strain evidence="4 5">YIM 131921</strain>
    </source>
</reference>
<keyword evidence="1 4" id="KW-0489">Methyltransferase</keyword>
<keyword evidence="2" id="KW-0949">S-adenosyl-L-methionine</keyword>
<dbReference type="PANTHER" id="PTHR47739:SF1">
    <property type="entry name" value="TRNA1(VAL) (ADENINE(37)-N6)-METHYLTRANSFERASE"/>
    <property type="match status" value="1"/>
</dbReference>
<organism evidence="4 5">
    <name type="scientific">Rubellimicrobium rubrum</name>
    <dbReference type="NCBI Taxonomy" id="2585369"/>
    <lineage>
        <taxon>Bacteria</taxon>
        <taxon>Pseudomonadati</taxon>
        <taxon>Pseudomonadota</taxon>
        <taxon>Alphaproteobacteria</taxon>
        <taxon>Rhodobacterales</taxon>
        <taxon>Roseobacteraceae</taxon>
        <taxon>Rubellimicrobium</taxon>
    </lineage>
</organism>
<dbReference type="PANTHER" id="PTHR47739">
    <property type="entry name" value="TRNA1(VAL) (ADENINE(37)-N6)-METHYLTRANSFERASE"/>
    <property type="match status" value="1"/>
</dbReference>
<feature type="domain" description="Methyltransferase small" evidence="3">
    <location>
        <begin position="45"/>
        <end position="139"/>
    </location>
</feature>
<sequence>MRRGSSCGTTASTLDSELTEDAFLGGRLRLHQPAQGFRSGMDAVFLAAAVPAQPGEHALDLGCGAGAAILALGTRVPGLGLAGLEIQPAYAALARENAARNGLGLEVMDGDVAQPPPTLRDRAFDHVLMNPPYYDRASTTPARDPGRDLAHGGAVPLGLWLDLASRRLRPRGVLTLIQRSARLPEVLAALPATMGSVAVRPLVPREGRPAATVLLRSRKGGRAPFRLMAPLAVHALPQHQRDEEDLSPWAVAVLRDGAGLPWD</sequence>
<dbReference type="InterPro" id="IPR050210">
    <property type="entry name" value="tRNA_Adenine-N(6)_MTase"/>
</dbReference>
<dbReference type="GO" id="GO:0032259">
    <property type="term" value="P:methylation"/>
    <property type="evidence" value="ECO:0007669"/>
    <property type="project" value="UniProtKB-KW"/>
</dbReference>
<protein>
    <submittedName>
        <fullName evidence="4">Methyltransferase</fullName>
    </submittedName>
</protein>
<proteinExistence type="predicted"/>
<dbReference type="InterPro" id="IPR002052">
    <property type="entry name" value="DNA_methylase_N6_adenine_CS"/>
</dbReference>
<evidence type="ECO:0000256" key="2">
    <source>
        <dbReference type="ARBA" id="ARBA00022691"/>
    </source>
</evidence>
<comment type="caution">
    <text evidence="4">The sequence shown here is derived from an EMBL/GenBank/DDBJ whole genome shotgun (WGS) entry which is preliminary data.</text>
</comment>
<dbReference type="EMBL" id="VDFU01000004">
    <property type="protein sequence ID" value="TNC51535.1"/>
    <property type="molecule type" value="Genomic_DNA"/>
</dbReference>
<keyword evidence="4" id="KW-0808">Transferase</keyword>
<evidence type="ECO:0000313" key="4">
    <source>
        <dbReference type="EMBL" id="TNC51535.1"/>
    </source>
</evidence>
<dbReference type="PROSITE" id="PS00092">
    <property type="entry name" value="N6_MTASE"/>
    <property type="match status" value="1"/>
</dbReference>
<evidence type="ECO:0000313" key="5">
    <source>
        <dbReference type="Proteomes" id="UP000305887"/>
    </source>
</evidence>
<evidence type="ECO:0000256" key="1">
    <source>
        <dbReference type="ARBA" id="ARBA00022603"/>
    </source>
</evidence>
<dbReference type="GO" id="GO:0008170">
    <property type="term" value="F:N-methyltransferase activity"/>
    <property type="evidence" value="ECO:0007669"/>
    <property type="project" value="UniProtKB-ARBA"/>
</dbReference>
<dbReference type="Proteomes" id="UP000305887">
    <property type="component" value="Unassembled WGS sequence"/>
</dbReference>
<evidence type="ECO:0000259" key="3">
    <source>
        <dbReference type="Pfam" id="PF05175"/>
    </source>
</evidence>
<keyword evidence="5" id="KW-1185">Reference proteome</keyword>
<dbReference type="InterPro" id="IPR007848">
    <property type="entry name" value="Small_mtfrase_dom"/>
</dbReference>
<dbReference type="GO" id="GO:0008757">
    <property type="term" value="F:S-adenosylmethionine-dependent methyltransferase activity"/>
    <property type="evidence" value="ECO:0007669"/>
    <property type="project" value="UniProtKB-ARBA"/>
</dbReference>
<dbReference type="OrthoDB" id="5489421at2"/>
<name>A0A5C4N3H3_9RHOB</name>
<dbReference type="Gene3D" id="3.40.50.150">
    <property type="entry name" value="Vaccinia Virus protein VP39"/>
    <property type="match status" value="1"/>
</dbReference>
<dbReference type="Pfam" id="PF05175">
    <property type="entry name" value="MTS"/>
    <property type="match status" value="1"/>
</dbReference>
<dbReference type="InterPro" id="IPR029063">
    <property type="entry name" value="SAM-dependent_MTases_sf"/>
</dbReference>